<dbReference type="Proteomes" id="UP000719267">
    <property type="component" value="Unassembled WGS sequence"/>
</dbReference>
<feature type="transmembrane region" description="Helical" evidence="1">
    <location>
        <begin position="159"/>
        <end position="178"/>
    </location>
</feature>
<dbReference type="RefSeq" id="WP_219040189.1">
    <property type="nucleotide sequence ID" value="NZ_JAHWDF010000008.1"/>
</dbReference>
<keyword evidence="1" id="KW-0472">Membrane</keyword>
<keyword evidence="1" id="KW-0812">Transmembrane</keyword>
<proteinExistence type="predicted"/>
<dbReference type="CDD" id="cd03498">
    <property type="entry name" value="SQR_TypeB_2_TM"/>
    <property type="match status" value="1"/>
</dbReference>
<name>A0ABS6W224_9FLAO</name>
<sequence length="220" mass="24965">MGGLIKSSVAKKFAMALSGLFLVLFLAQHFTINLTSVIAPDVFNELSHFMGTNFLVQAILQPVLIFGVVFHFIMGFVLEIHNRKARAVNYVNYNGSANSSWMSRNMIYSGAVILAFLALHFYDFWVPELIHKYVQSHPEDPARYYTETVAKFESPVRTGLYVISFIFLMLHLLHGFASSFQSVGWNNKYSKGIQGFTKAYAIIIPLGFIFIALYHYINNL</sequence>
<evidence type="ECO:0000313" key="3">
    <source>
        <dbReference type="Proteomes" id="UP000719267"/>
    </source>
</evidence>
<evidence type="ECO:0000313" key="2">
    <source>
        <dbReference type="EMBL" id="MBW2961902.1"/>
    </source>
</evidence>
<feature type="transmembrane region" description="Helical" evidence="1">
    <location>
        <begin position="199"/>
        <end position="217"/>
    </location>
</feature>
<protein>
    <submittedName>
        <fullName evidence="2">Succinate dehydrogenase cytochrome b subunit</fullName>
    </submittedName>
</protein>
<comment type="caution">
    <text evidence="2">The sequence shown here is derived from an EMBL/GenBank/DDBJ whole genome shotgun (WGS) entry which is preliminary data.</text>
</comment>
<gene>
    <name evidence="2" type="ORF">KW502_08830</name>
</gene>
<keyword evidence="3" id="KW-1185">Reference proteome</keyword>
<feature type="transmembrane region" description="Helical" evidence="1">
    <location>
        <begin position="106"/>
        <end position="125"/>
    </location>
</feature>
<keyword evidence="1" id="KW-1133">Transmembrane helix</keyword>
<feature type="transmembrane region" description="Helical" evidence="1">
    <location>
        <begin position="59"/>
        <end position="78"/>
    </location>
</feature>
<evidence type="ECO:0000256" key="1">
    <source>
        <dbReference type="SAM" id="Phobius"/>
    </source>
</evidence>
<reference evidence="2 3" key="1">
    <citation type="submission" date="2021-07" db="EMBL/GenBank/DDBJ databases">
        <title>Mesonia aestuariivivens sp. nov., isolated from a tidal flat.</title>
        <authorList>
            <person name="Kim Y.-O."/>
            <person name="Yoon J.-H."/>
        </authorList>
    </citation>
    <scope>NUCLEOTIDE SEQUENCE [LARGE SCALE GENOMIC DNA]</scope>
    <source>
        <strain evidence="2 3">JHPTF-M18</strain>
    </source>
</reference>
<accession>A0ABS6W224</accession>
<dbReference type="NCBIfam" id="TIGR02046">
    <property type="entry name" value="sdhC_b558_fam"/>
    <property type="match status" value="1"/>
</dbReference>
<organism evidence="2 3">
    <name type="scientific">Mesonia aestuariivivens</name>
    <dbReference type="NCBI Taxonomy" id="2796128"/>
    <lineage>
        <taxon>Bacteria</taxon>
        <taxon>Pseudomonadati</taxon>
        <taxon>Bacteroidota</taxon>
        <taxon>Flavobacteriia</taxon>
        <taxon>Flavobacteriales</taxon>
        <taxon>Flavobacteriaceae</taxon>
        <taxon>Mesonia</taxon>
    </lineage>
</organism>
<dbReference type="InterPro" id="IPR011138">
    <property type="entry name" value="Cytochrome_b-558"/>
</dbReference>
<dbReference type="EMBL" id="JAHWDF010000008">
    <property type="protein sequence ID" value="MBW2961902.1"/>
    <property type="molecule type" value="Genomic_DNA"/>
</dbReference>